<dbReference type="PROSITE" id="PS00154">
    <property type="entry name" value="ATPASE_E1_E2"/>
    <property type="match status" value="1"/>
</dbReference>
<dbReference type="RefSeq" id="WP_346187416.1">
    <property type="nucleotide sequence ID" value="NZ_BAABRL010000002.1"/>
</dbReference>
<evidence type="ECO:0000256" key="4">
    <source>
        <dbReference type="ARBA" id="ARBA00022475"/>
    </source>
</evidence>
<dbReference type="SUPFAM" id="SSF56784">
    <property type="entry name" value="HAD-like"/>
    <property type="match status" value="1"/>
</dbReference>
<dbReference type="PANTHER" id="PTHR43520:SF5">
    <property type="entry name" value="CATION-TRANSPORTING P-TYPE ATPASE-RELATED"/>
    <property type="match status" value="1"/>
</dbReference>
<name>A0ABP9UZH4_9BACT</name>
<feature type="transmembrane region" description="Helical" evidence="13">
    <location>
        <begin position="436"/>
        <end position="454"/>
    </location>
</feature>
<evidence type="ECO:0000256" key="8">
    <source>
        <dbReference type="ARBA" id="ARBA00022842"/>
    </source>
</evidence>
<feature type="transmembrane region" description="Helical" evidence="13">
    <location>
        <begin position="253"/>
        <end position="269"/>
    </location>
</feature>
<evidence type="ECO:0000256" key="5">
    <source>
        <dbReference type="ARBA" id="ARBA00022553"/>
    </source>
</evidence>
<keyword evidence="8" id="KW-0460">Magnesium</keyword>
<comment type="similarity">
    <text evidence="2">Belongs to the cation transport ATPase (P-type) (TC 3.A.3) family. Type IB subfamily.</text>
</comment>
<reference evidence="16 17" key="1">
    <citation type="submission" date="2024-02" db="EMBL/GenBank/DDBJ databases">
        <title>Rubritalea halochordaticola NBRC 107102.</title>
        <authorList>
            <person name="Ichikawa N."/>
            <person name="Katano-Makiyama Y."/>
            <person name="Hidaka K."/>
        </authorList>
    </citation>
    <scope>NUCLEOTIDE SEQUENCE [LARGE SCALE GENOMIC DNA]</scope>
    <source>
        <strain evidence="16 17">NBRC 107102</strain>
    </source>
</reference>
<dbReference type="EMBL" id="BAABRL010000002">
    <property type="protein sequence ID" value="GAA5494447.1"/>
    <property type="molecule type" value="Genomic_DNA"/>
</dbReference>
<evidence type="ECO:0000256" key="9">
    <source>
        <dbReference type="ARBA" id="ARBA00022967"/>
    </source>
</evidence>
<keyword evidence="4" id="KW-1003">Cell membrane</keyword>
<comment type="caution">
    <text evidence="16">The sequence shown here is derived from an EMBL/GenBank/DDBJ whole genome shotgun (WGS) entry which is preliminary data.</text>
</comment>
<dbReference type="NCBIfam" id="TIGR01494">
    <property type="entry name" value="ATPase_P-type"/>
    <property type="match status" value="1"/>
</dbReference>
<dbReference type="InterPro" id="IPR018303">
    <property type="entry name" value="ATPase_P-typ_P_site"/>
</dbReference>
<evidence type="ECO:0000256" key="1">
    <source>
        <dbReference type="ARBA" id="ARBA00004651"/>
    </source>
</evidence>
<dbReference type="Gene3D" id="3.40.1110.10">
    <property type="entry name" value="Calcium-transporting ATPase, cytoplasmic domain N"/>
    <property type="match status" value="1"/>
</dbReference>
<comment type="subcellular location">
    <subcellularLocation>
        <location evidence="1">Cell membrane</location>
        <topology evidence="1">Multi-pass membrane protein</topology>
    </subcellularLocation>
</comment>
<feature type="transmembrane region" description="Helical" evidence="13">
    <location>
        <begin position="189"/>
        <end position="213"/>
    </location>
</feature>
<dbReference type="InterPro" id="IPR023298">
    <property type="entry name" value="ATPase_P-typ_TM_dom_sf"/>
</dbReference>
<dbReference type="SUPFAM" id="SSF81653">
    <property type="entry name" value="Calcium ATPase, transduction domain A"/>
    <property type="match status" value="1"/>
</dbReference>
<evidence type="ECO:0000259" key="15">
    <source>
        <dbReference type="Pfam" id="PF12156"/>
    </source>
</evidence>
<accession>A0ABP9UZH4</accession>
<feature type="transmembrane region" description="Helical" evidence="13">
    <location>
        <begin position="225"/>
        <end position="247"/>
    </location>
</feature>
<feature type="domain" description="Putative metal-binding" evidence="15">
    <location>
        <begin position="4"/>
        <end position="48"/>
    </location>
</feature>
<keyword evidence="7" id="KW-0479">Metal-binding</keyword>
<evidence type="ECO:0000256" key="3">
    <source>
        <dbReference type="ARBA" id="ARBA00022448"/>
    </source>
</evidence>
<dbReference type="InterPro" id="IPR023299">
    <property type="entry name" value="ATPase_P-typ_cyto_dom_N"/>
</dbReference>
<dbReference type="SUPFAM" id="SSF55008">
    <property type="entry name" value="HMA, heavy metal-associated domain"/>
    <property type="match status" value="1"/>
</dbReference>
<keyword evidence="3" id="KW-0813">Transport</keyword>
<evidence type="ECO:0000256" key="11">
    <source>
        <dbReference type="ARBA" id="ARBA00023065"/>
    </source>
</evidence>
<keyword evidence="9" id="KW-1278">Translocase</keyword>
<dbReference type="Gene3D" id="3.40.50.1000">
    <property type="entry name" value="HAD superfamily/HAD-like"/>
    <property type="match status" value="1"/>
</dbReference>
<evidence type="ECO:0000313" key="16">
    <source>
        <dbReference type="EMBL" id="GAA5494447.1"/>
    </source>
</evidence>
<feature type="transmembrane region" description="Helical" evidence="13">
    <location>
        <begin position="751"/>
        <end position="769"/>
    </location>
</feature>
<dbReference type="Proteomes" id="UP001424741">
    <property type="component" value="Unassembled WGS sequence"/>
</dbReference>
<dbReference type="Pfam" id="PF12156">
    <property type="entry name" value="ATPase-cat_bd"/>
    <property type="match status" value="1"/>
</dbReference>
<dbReference type="Pfam" id="PF00122">
    <property type="entry name" value="E1-E2_ATPase"/>
    <property type="match status" value="1"/>
</dbReference>
<evidence type="ECO:0000256" key="6">
    <source>
        <dbReference type="ARBA" id="ARBA00022692"/>
    </source>
</evidence>
<dbReference type="InterPro" id="IPR008250">
    <property type="entry name" value="ATPase_P-typ_transduc_dom_A_sf"/>
</dbReference>
<dbReference type="InterPro" id="IPR036412">
    <property type="entry name" value="HAD-like_sf"/>
</dbReference>
<dbReference type="SUPFAM" id="SSF81665">
    <property type="entry name" value="Calcium ATPase, transmembrane domain M"/>
    <property type="match status" value="1"/>
</dbReference>
<feature type="transmembrane region" description="Helical" evidence="13">
    <location>
        <begin position="158"/>
        <end position="177"/>
    </location>
</feature>
<dbReference type="InterPro" id="IPR021993">
    <property type="entry name" value="ATPase-cat-bd"/>
</dbReference>
<dbReference type="PRINTS" id="PR00119">
    <property type="entry name" value="CATATPASE"/>
</dbReference>
<feature type="transmembrane region" description="Helical" evidence="13">
    <location>
        <begin position="406"/>
        <end position="424"/>
    </location>
</feature>
<organism evidence="16 17">
    <name type="scientific">Rubritalea halochordaticola</name>
    <dbReference type="NCBI Taxonomy" id="714537"/>
    <lineage>
        <taxon>Bacteria</taxon>
        <taxon>Pseudomonadati</taxon>
        <taxon>Verrucomicrobiota</taxon>
        <taxon>Verrucomicrobiia</taxon>
        <taxon>Verrucomicrobiales</taxon>
        <taxon>Rubritaleaceae</taxon>
        <taxon>Rubritalea</taxon>
    </lineage>
</organism>
<feature type="domain" description="P-type ATPase A" evidence="14">
    <location>
        <begin position="295"/>
        <end position="382"/>
    </location>
</feature>
<keyword evidence="10 13" id="KW-1133">Transmembrane helix</keyword>
<dbReference type="Gene3D" id="3.30.70.100">
    <property type="match status" value="1"/>
</dbReference>
<sequence>MSHCLHCSSPAPSNHDFCCRGCESVYELIHQGGLGVFYELKGKDSLSPLRERPFQQRDWKWLQDTVDRALADGDPNKPLDIKLGLSGMSCMACVWLVETVAKKQEGIIETIADNTHGSLEVTLIPAKANLCDFADELHKLGYDILPNKLGTQGTSSGLVIRLGICGALAMNTMAFTLPRYTGMETSDDLSGLLTLIAIASSTLALLIGGSYFFKRSWQALKTGGVHMDLPISLGLILAYIGSLVGWAASHEQLFYFDFVAIFTFLMLLGKQIQITSLNRAKNRFQTDNTIPEHYTDADNELIPTENIPKHTRLIIPPGVVVPADSRLIAKSADLSLAWITGEPTSKIYHHTDAIPAGAINQTSTAITVETTKATSADSGISKLCQLTPADQSSEDRKFQQKAIQTYLLAILFIGILASGSWMVFTGDWIKSLQVLISIYVVSCPCGIGLALPLLNNRSSRVAHDQGIFPIADDFWEAVGKVSKVIFDKTGTLTPDKPTLKSTYALEALSQEDQQAVYTLSRASLHPLSRSLFSSMITEGMIHPDMPGRLEEIPGKCITLHAASGDLYSLGRPSEEQVSKNDLSCSLTKNGEDIAIFTFEESARASAPTSIGKIDQMLPHKPVILSGDSESRVAKLAQELNIEEYYGSLLPHEKEAAVAAIERTDHSLYLGDGINDLPAMRIATLSGAPFANINMLTANVDFLFTDETMSFLPKLILLSRWRNRLKKQLIAYTLLYNAVVLGFCISGLMSPLIAAIIMPLSSILSILIVTRNNPNKQSFACIAN</sequence>
<feature type="transmembrane region" description="Helical" evidence="13">
    <location>
        <begin position="728"/>
        <end position="745"/>
    </location>
</feature>
<evidence type="ECO:0000256" key="13">
    <source>
        <dbReference type="SAM" id="Phobius"/>
    </source>
</evidence>
<keyword evidence="17" id="KW-1185">Reference proteome</keyword>
<keyword evidence="11" id="KW-0406">Ion transport</keyword>
<evidence type="ECO:0000313" key="17">
    <source>
        <dbReference type="Proteomes" id="UP001424741"/>
    </source>
</evidence>
<dbReference type="InterPro" id="IPR059000">
    <property type="entry name" value="ATPase_P-type_domA"/>
</dbReference>
<protein>
    <submittedName>
        <fullName evidence="16">Copper-exporting P-type ATPase</fullName>
    </submittedName>
</protein>
<keyword evidence="12 13" id="KW-0472">Membrane</keyword>
<evidence type="ECO:0000256" key="10">
    <source>
        <dbReference type="ARBA" id="ARBA00022989"/>
    </source>
</evidence>
<gene>
    <name evidence="16" type="primary">copA</name>
    <name evidence="16" type="ORF">Rhal01_00608</name>
</gene>
<dbReference type="Pfam" id="PF00702">
    <property type="entry name" value="Hydrolase"/>
    <property type="match status" value="1"/>
</dbReference>
<dbReference type="PANTHER" id="PTHR43520">
    <property type="entry name" value="ATP7, ISOFORM B"/>
    <property type="match status" value="1"/>
</dbReference>
<evidence type="ECO:0000256" key="2">
    <source>
        <dbReference type="ARBA" id="ARBA00006024"/>
    </source>
</evidence>
<dbReference type="Gene3D" id="2.70.150.10">
    <property type="entry name" value="Calcium-transporting ATPase, cytoplasmic transduction domain A"/>
    <property type="match status" value="1"/>
</dbReference>
<keyword evidence="6 13" id="KW-0812">Transmembrane</keyword>
<dbReference type="InterPro" id="IPR001757">
    <property type="entry name" value="P_typ_ATPase"/>
</dbReference>
<proteinExistence type="inferred from homology"/>
<evidence type="ECO:0000256" key="7">
    <source>
        <dbReference type="ARBA" id="ARBA00022723"/>
    </source>
</evidence>
<dbReference type="InterPro" id="IPR023214">
    <property type="entry name" value="HAD_sf"/>
</dbReference>
<evidence type="ECO:0000259" key="14">
    <source>
        <dbReference type="Pfam" id="PF00122"/>
    </source>
</evidence>
<evidence type="ECO:0000256" key="12">
    <source>
        <dbReference type="ARBA" id="ARBA00023136"/>
    </source>
</evidence>
<keyword evidence="5" id="KW-0597">Phosphoprotein</keyword>
<dbReference type="InterPro" id="IPR036163">
    <property type="entry name" value="HMA_dom_sf"/>
</dbReference>